<accession>A0ABU5ZC71</accession>
<gene>
    <name evidence="7" type="ORF">VF724_00400</name>
</gene>
<dbReference type="RefSeq" id="WP_371752456.1">
    <property type="nucleotide sequence ID" value="NZ_JAYJLD010000001.1"/>
</dbReference>
<name>A0ABU5ZC71_9BACL</name>
<keyword evidence="3 6" id="KW-0812">Transmembrane</keyword>
<dbReference type="PANTHER" id="PTHR30482:SF10">
    <property type="entry name" value="HIGH-AFFINITY BRANCHED-CHAIN AMINO ACID TRANSPORT PROTEIN BRAE"/>
    <property type="match status" value="1"/>
</dbReference>
<evidence type="ECO:0000256" key="3">
    <source>
        <dbReference type="ARBA" id="ARBA00022692"/>
    </source>
</evidence>
<sequence length="219" mass="23948">MVTFVFTIGMDVLFRYYDKITGGDYGISVPLHLEPAGLLNLSWDSQLPYYFTALTVVIVSLLVIWAILRSSFGYKLYAIREDSRAAKAVGINVFRIRLITFVVGSGLASLSGSVYVSYYKLIDPSTAFSFNTALNPVIYSIAGGVGNLFGGILGSALLVPLSSYLNRFAEHLPGLDRVVYGLLLMIFILLLPKGILGLIKNNKSKITEYKAAAEQSIEV</sequence>
<evidence type="ECO:0000256" key="5">
    <source>
        <dbReference type="ARBA" id="ARBA00023136"/>
    </source>
</evidence>
<evidence type="ECO:0000313" key="8">
    <source>
        <dbReference type="Proteomes" id="UP001310386"/>
    </source>
</evidence>
<evidence type="ECO:0000256" key="6">
    <source>
        <dbReference type="SAM" id="Phobius"/>
    </source>
</evidence>
<dbReference type="Proteomes" id="UP001310386">
    <property type="component" value="Unassembled WGS sequence"/>
</dbReference>
<feature type="transmembrane region" description="Helical" evidence="6">
    <location>
        <begin position="47"/>
        <end position="68"/>
    </location>
</feature>
<protein>
    <submittedName>
        <fullName evidence="7">Branched-chain amino acid ABC transporter permease</fullName>
    </submittedName>
</protein>
<reference evidence="7" key="1">
    <citation type="submission" date="2023-12" db="EMBL/GenBank/DDBJ databases">
        <title>Fervidustalea candida gen. nov., sp. nov., a novel member of the family Paenibacillaceae isolated from a geothermal area.</title>
        <authorList>
            <person name="Li W.-J."/>
            <person name="Jiao J.-Y."/>
            <person name="Chen Y."/>
        </authorList>
    </citation>
    <scope>NUCLEOTIDE SEQUENCE</scope>
    <source>
        <strain evidence="7">SYSU GA230002</strain>
    </source>
</reference>
<evidence type="ECO:0000256" key="1">
    <source>
        <dbReference type="ARBA" id="ARBA00004651"/>
    </source>
</evidence>
<keyword evidence="2" id="KW-1003">Cell membrane</keyword>
<keyword evidence="8" id="KW-1185">Reference proteome</keyword>
<evidence type="ECO:0000256" key="2">
    <source>
        <dbReference type="ARBA" id="ARBA00022475"/>
    </source>
</evidence>
<feature type="transmembrane region" description="Helical" evidence="6">
    <location>
        <begin position="178"/>
        <end position="199"/>
    </location>
</feature>
<comment type="caution">
    <text evidence="7">The sequence shown here is derived from an EMBL/GenBank/DDBJ whole genome shotgun (WGS) entry which is preliminary data.</text>
</comment>
<comment type="subcellular location">
    <subcellularLocation>
        <location evidence="1">Cell membrane</location>
        <topology evidence="1">Multi-pass membrane protein</topology>
    </subcellularLocation>
</comment>
<proteinExistence type="predicted"/>
<dbReference type="InterPro" id="IPR001851">
    <property type="entry name" value="ABC_transp_permease"/>
</dbReference>
<dbReference type="InterPro" id="IPR043428">
    <property type="entry name" value="LivM-like"/>
</dbReference>
<dbReference type="PANTHER" id="PTHR30482">
    <property type="entry name" value="HIGH-AFFINITY BRANCHED-CHAIN AMINO ACID TRANSPORT SYSTEM PERMEASE"/>
    <property type="match status" value="1"/>
</dbReference>
<evidence type="ECO:0000313" key="7">
    <source>
        <dbReference type="EMBL" id="MEB3100122.1"/>
    </source>
</evidence>
<feature type="transmembrane region" description="Helical" evidence="6">
    <location>
        <begin position="138"/>
        <end position="166"/>
    </location>
</feature>
<dbReference type="Pfam" id="PF02653">
    <property type="entry name" value="BPD_transp_2"/>
    <property type="match status" value="1"/>
</dbReference>
<keyword evidence="4 6" id="KW-1133">Transmembrane helix</keyword>
<keyword evidence="5 6" id="KW-0472">Membrane</keyword>
<evidence type="ECO:0000256" key="4">
    <source>
        <dbReference type="ARBA" id="ARBA00022989"/>
    </source>
</evidence>
<feature type="transmembrane region" description="Helical" evidence="6">
    <location>
        <begin position="98"/>
        <end position="118"/>
    </location>
</feature>
<dbReference type="EMBL" id="JAYJLD010000001">
    <property type="protein sequence ID" value="MEB3100122.1"/>
    <property type="molecule type" value="Genomic_DNA"/>
</dbReference>
<dbReference type="CDD" id="cd06581">
    <property type="entry name" value="TM_PBP1_LivM_like"/>
    <property type="match status" value="1"/>
</dbReference>
<organism evidence="7 8">
    <name type="scientific">Ferviditalea candida</name>
    <dbReference type="NCBI Taxonomy" id="3108399"/>
    <lineage>
        <taxon>Bacteria</taxon>
        <taxon>Bacillati</taxon>
        <taxon>Bacillota</taxon>
        <taxon>Bacilli</taxon>
        <taxon>Bacillales</taxon>
        <taxon>Paenibacillaceae</taxon>
        <taxon>Ferviditalea</taxon>
    </lineage>
</organism>